<dbReference type="AlphaFoldDB" id="A0AAW1P2A4"/>
<dbReference type="Gene3D" id="3.30.200.20">
    <property type="entry name" value="Phosphorylase Kinase, domain 1"/>
    <property type="match status" value="1"/>
</dbReference>
<dbReference type="PANTHER" id="PTHR24350">
    <property type="entry name" value="SERINE/THREONINE-PROTEIN KINASE IAL-RELATED"/>
    <property type="match status" value="1"/>
</dbReference>
<evidence type="ECO:0000256" key="2">
    <source>
        <dbReference type="ARBA" id="ARBA00022679"/>
    </source>
</evidence>
<reference evidence="7 8" key="1">
    <citation type="journal article" date="2024" name="Nat. Commun.">
        <title>Phylogenomics reveals the evolutionary origins of lichenization in chlorophyte algae.</title>
        <authorList>
            <person name="Puginier C."/>
            <person name="Libourel C."/>
            <person name="Otte J."/>
            <person name="Skaloud P."/>
            <person name="Haon M."/>
            <person name="Grisel S."/>
            <person name="Petersen M."/>
            <person name="Berrin J.G."/>
            <person name="Delaux P.M."/>
            <person name="Dal Grande F."/>
            <person name="Keller J."/>
        </authorList>
    </citation>
    <scope>NUCLEOTIDE SEQUENCE [LARGE SCALE GENOMIC DNA]</scope>
    <source>
        <strain evidence="7 8">SAG 2036</strain>
    </source>
</reference>
<keyword evidence="5" id="KW-0067">ATP-binding</keyword>
<evidence type="ECO:0000313" key="8">
    <source>
        <dbReference type="Proteomes" id="UP001465755"/>
    </source>
</evidence>
<dbReference type="Pfam" id="PF00069">
    <property type="entry name" value="Pkinase"/>
    <property type="match status" value="1"/>
</dbReference>
<evidence type="ECO:0000256" key="3">
    <source>
        <dbReference type="ARBA" id="ARBA00022741"/>
    </source>
</evidence>
<dbReference type="EMBL" id="JALJOQ010000055">
    <property type="protein sequence ID" value="KAK9803835.1"/>
    <property type="molecule type" value="Genomic_DNA"/>
</dbReference>
<dbReference type="Gene3D" id="1.10.510.10">
    <property type="entry name" value="Transferase(Phosphotransferase) domain 1"/>
    <property type="match status" value="1"/>
</dbReference>
<dbReference type="InterPro" id="IPR000719">
    <property type="entry name" value="Prot_kinase_dom"/>
</dbReference>
<accession>A0AAW1P2A4</accession>
<proteinExistence type="predicted"/>
<comment type="caution">
    <text evidence="7">The sequence shown here is derived from an EMBL/GenBank/DDBJ whole genome shotgun (WGS) entry which is preliminary data.</text>
</comment>
<sequence length="184" mass="20849">MESKSGQKSVRLMSVRQDMPRKVSELQVLRVVATTFTAKVLLCSVRANKSHIIAKRIDVRSGRINEQQVRQEIEIHEALDHDNIMAQVKLDKLRNPGCTAMRRPYGVAADIWAVGILTYELLVGGPPFESQTKEETWRKIVEEKPFIPAHLSPEAQNFIQQALCKDAELRPTAEGLALHKWLQS</sequence>
<organism evidence="7 8">
    <name type="scientific">Symbiochloris irregularis</name>
    <dbReference type="NCBI Taxonomy" id="706552"/>
    <lineage>
        <taxon>Eukaryota</taxon>
        <taxon>Viridiplantae</taxon>
        <taxon>Chlorophyta</taxon>
        <taxon>core chlorophytes</taxon>
        <taxon>Trebouxiophyceae</taxon>
        <taxon>Trebouxiales</taxon>
        <taxon>Trebouxiaceae</taxon>
        <taxon>Symbiochloris</taxon>
    </lineage>
</organism>
<evidence type="ECO:0000313" key="7">
    <source>
        <dbReference type="EMBL" id="KAK9803835.1"/>
    </source>
</evidence>
<evidence type="ECO:0000256" key="4">
    <source>
        <dbReference type="ARBA" id="ARBA00022777"/>
    </source>
</evidence>
<dbReference type="InterPro" id="IPR011009">
    <property type="entry name" value="Kinase-like_dom_sf"/>
</dbReference>
<dbReference type="InterPro" id="IPR030616">
    <property type="entry name" value="Aur-like"/>
</dbReference>
<name>A0AAW1P2A4_9CHLO</name>
<dbReference type="GO" id="GO:0005524">
    <property type="term" value="F:ATP binding"/>
    <property type="evidence" value="ECO:0007669"/>
    <property type="project" value="UniProtKB-KW"/>
</dbReference>
<keyword evidence="2" id="KW-0808">Transferase</keyword>
<keyword evidence="1" id="KW-0723">Serine/threonine-protein kinase</keyword>
<keyword evidence="8" id="KW-1185">Reference proteome</keyword>
<dbReference type="Proteomes" id="UP001465755">
    <property type="component" value="Unassembled WGS sequence"/>
</dbReference>
<protein>
    <recommendedName>
        <fullName evidence="6">Protein kinase domain-containing protein</fullName>
    </recommendedName>
</protein>
<dbReference type="SUPFAM" id="SSF56112">
    <property type="entry name" value="Protein kinase-like (PK-like)"/>
    <property type="match status" value="1"/>
</dbReference>
<keyword evidence="4" id="KW-0418">Kinase</keyword>
<gene>
    <name evidence="7" type="ORF">WJX73_005654</name>
</gene>
<evidence type="ECO:0000259" key="6">
    <source>
        <dbReference type="PROSITE" id="PS50011"/>
    </source>
</evidence>
<dbReference type="GO" id="GO:0004674">
    <property type="term" value="F:protein serine/threonine kinase activity"/>
    <property type="evidence" value="ECO:0007669"/>
    <property type="project" value="UniProtKB-KW"/>
</dbReference>
<dbReference type="SMART" id="SM00220">
    <property type="entry name" value="S_TKc"/>
    <property type="match status" value="1"/>
</dbReference>
<evidence type="ECO:0000256" key="1">
    <source>
        <dbReference type="ARBA" id="ARBA00022527"/>
    </source>
</evidence>
<keyword evidence="3" id="KW-0547">Nucleotide-binding</keyword>
<evidence type="ECO:0000256" key="5">
    <source>
        <dbReference type="ARBA" id="ARBA00022840"/>
    </source>
</evidence>
<feature type="domain" description="Protein kinase" evidence="6">
    <location>
        <begin position="1"/>
        <end position="182"/>
    </location>
</feature>
<dbReference type="PROSITE" id="PS50011">
    <property type="entry name" value="PROTEIN_KINASE_DOM"/>
    <property type="match status" value="1"/>
</dbReference>